<keyword evidence="1" id="KW-0732">Signal</keyword>
<reference evidence="3 4" key="1">
    <citation type="submission" date="2020-07" db="EMBL/GenBank/DDBJ databases">
        <title>Complete genome sequence of Chitinibacter sp. 2T18.</title>
        <authorList>
            <person name="Bae J.-W."/>
            <person name="Choi J.-W."/>
        </authorList>
    </citation>
    <scope>NUCLEOTIDE SEQUENCE [LARGE SCALE GENOMIC DNA]</scope>
    <source>
        <strain evidence="3 4">2T18</strain>
    </source>
</reference>
<dbReference type="KEGG" id="chiz:HQ393_15575"/>
<keyword evidence="4" id="KW-1185">Reference proteome</keyword>
<dbReference type="SUPFAM" id="SSF56601">
    <property type="entry name" value="beta-lactamase/transpeptidase-like"/>
    <property type="match status" value="1"/>
</dbReference>
<protein>
    <submittedName>
        <fullName evidence="3">Class D beta-lactamase</fullName>
    </submittedName>
</protein>
<dbReference type="NCBIfam" id="NF012161">
    <property type="entry name" value="bla_class_D_main"/>
    <property type="match status" value="1"/>
</dbReference>
<accession>A0A7H9BM73</accession>
<evidence type="ECO:0000256" key="1">
    <source>
        <dbReference type="SAM" id="SignalP"/>
    </source>
</evidence>
<dbReference type="InterPro" id="IPR012338">
    <property type="entry name" value="Beta-lactam/transpept-like"/>
</dbReference>
<evidence type="ECO:0000313" key="3">
    <source>
        <dbReference type="EMBL" id="QLG89552.1"/>
    </source>
</evidence>
<feature type="signal peptide" evidence="1">
    <location>
        <begin position="1"/>
        <end position="18"/>
    </location>
</feature>
<feature type="chain" id="PRO_5028839382" evidence="1">
    <location>
        <begin position="19"/>
        <end position="278"/>
    </location>
</feature>
<dbReference type="Proteomes" id="UP000509597">
    <property type="component" value="Chromosome"/>
</dbReference>
<gene>
    <name evidence="3" type="primary">blaOXA</name>
    <name evidence="3" type="ORF">HQ393_15575</name>
</gene>
<dbReference type="AlphaFoldDB" id="A0A7H9BM73"/>
<feature type="domain" description="Penicillin-binding protein transpeptidase" evidence="2">
    <location>
        <begin position="68"/>
        <end position="255"/>
    </location>
</feature>
<dbReference type="InterPro" id="IPR001460">
    <property type="entry name" value="PCN-bd_Tpept"/>
</dbReference>
<dbReference type="Pfam" id="PF00905">
    <property type="entry name" value="Transpeptidase"/>
    <property type="match status" value="1"/>
</dbReference>
<evidence type="ECO:0000259" key="2">
    <source>
        <dbReference type="Pfam" id="PF00905"/>
    </source>
</evidence>
<proteinExistence type="predicted"/>
<dbReference type="GO" id="GO:0008658">
    <property type="term" value="F:penicillin binding"/>
    <property type="evidence" value="ECO:0007669"/>
    <property type="project" value="InterPro"/>
</dbReference>
<sequence length="278" mass="30907">MKVLIWIVAVCLLSVAQAAPTPPAIPASSEQQRIPFLNHPKIAQLFQAEKVRGTFVLYDLSQQRWVGYDQQRAQTRYSPASTFKITNSLIGLATGAVSSVDDVFFHYQGQEVYLPSWAQDMSLREAIKVSNVLAYQDLARKIGARQMQSQLTKLQYGNAQIGTEVDQFWLNGDLKISAQEQTLFLARLAQGQLSYSAQQQAAVRDIALLEQGQGWKMYGKTGWTGRAQPSTGWFVGWVEQAGKTYSFALNMDMSEGVPLSKRIDLAKQSLRSLALLGP</sequence>
<dbReference type="EMBL" id="CP058627">
    <property type="protein sequence ID" value="QLG89552.1"/>
    <property type="molecule type" value="Genomic_DNA"/>
</dbReference>
<evidence type="ECO:0000313" key="4">
    <source>
        <dbReference type="Proteomes" id="UP000509597"/>
    </source>
</evidence>
<organism evidence="3 4">
    <name type="scientific">Chitinibacter bivalviorum</name>
    <dbReference type="NCBI Taxonomy" id="2739434"/>
    <lineage>
        <taxon>Bacteria</taxon>
        <taxon>Pseudomonadati</taxon>
        <taxon>Pseudomonadota</taxon>
        <taxon>Betaproteobacteria</taxon>
        <taxon>Neisseriales</taxon>
        <taxon>Chitinibacteraceae</taxon>
        <taxon>Chitinibacter</taxon>
    </lineage>
</organism>
<name>A0A7H9BM73_9NEIS</name>
<dbReference type="Gene3D" id="3.40.710.10">
    <property type="entry name" value="DD-peptidase/beta-lactamase superfamily"/>
    <property type="match status" value="1"/>
</dbReference>
<dbReference type="RefSeq" id="WP_179356360.1">
    <property type="nucleotide sequence ID" value="NZ_CP058627.1"/>
</dbReference>